<keyword evidence="5" id="KW-1185">Reference proteome</keyword>
<accession>A0ABN0HJL4</accession>
<dbReference type="PANTHER" id="PTHR31084:SF0">
    <property type="entry name" value="ALPHA-L-FUCOSIDASE 2"/>
    <property type="match status" value="1"/>
</dbReference>
<feature type="domain" description="Glycosyl hydrolase family 95 N-terminal" evidence="1">
    <location>
        <begin position="6"/>
        <end position="242"/>
    </location>
</feature>
<protein>
    <recommendedName>
        <fullName evidence="6">Glycosyl hydrolase family 95 N-terminal domain-containing protein</fullName>
    </recommendedName>
</protein>
<organism evidence="4 5">
    <name type="scientific">Bradyrhizobium lupini HPC(L)</name>
    <dbReference type="NCBI Taxonomy" id="1229491"/>
    <lineage>
        <taxon>Bacteria</taxon>
        <taxon>Pseudomonadati</taxon>
        <taxon>Pseudomonadota</taxon>
        <taxon>Alphaproteobacteria</taxon>
        <taxon>Hyphomicrobiales</taxon>
        <taxon>Nitrobacteraceae</taxon>
        <taxon>Bradyrhizobium</taxon>
    </lineage>
</organism>
<dbReference type="InterPro" id="IPR012341">
    <property type="entry name" value="6hp_glycosidase-like_sf"/>
</dbReference>
<proteinExistence type="predicted"/>
<dbReference type="InterPro" id="IPR016518">
    <property type="entry name" value="Alpha-L-fucosidase"/>
</dbReference>
<dbReference type="PIRSF" id="PIRSF007663">
    <property type="entry name" value="UCP007663"/>
    <property type="match status" value="1"/>
</dbReference>
<evidence type="ECO:0000313" key="5">
    <source>
        <dbReference type="Proteomes" id="UP000017668"/>
    </source>
</evidence>
<gene>
    <name evidence="4" type="ORF">C241_15883</name>
</gene>
<dbReference type="PANTHER" id="PTHR31084">
    <property type="entry name" value="ALPHA-L-FUCOSIDASE 2"/>
    <property type="match status" value="1"/>
</dbReference>
<sequence length="739" mass="82286">MTMNRLWYDTAASAWTEALPIGNGRLGAMVFGGAWDERIQINESTFYNGGPYQPINPDAKDHLPAVRQRILDGKYMEAERLAYDHVMARPDLQTSYQPIGDLKIAFQHDMTTINYRRELDLETGIAVTRYDCDGVHYHRQIFASAIADVIVCKVTVDKPGSLSLSLLLSSPQNGEAEDRRDHVLGYLGRNRKQNGIPGALRFAFRTQVVATGGFVDRGPESIRVREADSVIIFIDAGTSFRRYDDVSGDPEKTTEMRLARASTRAFEDLLEEHVEDHRRLFGRMAIDIGPDLSHVPTDKRVRDNVAKPDPQLAALYTQYGRYLAIASSRPGTQPSNLQGIWNEEILPPWNSKFTLNINTQMNYWLADPANLAETFIPLIEMVEDLAETGQEMARAHYGARGWVVHHNTDIWRASGPIDGPKWGLWPTGGAWLCAQLYDHYSFSGDEAILRRIYPLMKGSAEFILDILVDLPGTSYRVTCPSLSPENRHPGGTSLCAGPAMDNQIIRDVFAAVISASEALAIDEALRAELVAARARLPEDKVGKVGQLQEWIEDWDVEAPEQGHRHVSHLYGLYPSHQIDLYETPALANAAKVALERRGDDATGWGIGWRINLWARLGEAERAAEVVQKLLSPEYTYPNLFDAHPPFQIDGNFGGAAGIIEMLVQSKPGEVRLLPALPKSWSEGYVRGVRLRGGVTLDMTWQDGQVQDVTLAADRDTSMTVIYNDNSPRVSVTGLTKLAL</sequence>
<evidence type="ECO:0000259" key="2">
    <source>
        <dbReference type="Pfam" id="PF21307"/>
    </source>
</evidence>
<feature type="domain" description="Alpha fucosidase A-like C-terminal" evidence="2">
    <location>
        <begin position="664"/>
        <end position="724"/>
    </location>
</feature>
<dbReference type="InterPro" id="IPR008928">
    <property type="entry name" value="6-hairpin_glycosidase_sf"/>
</dbReference>
<dbReference type="Pfam" id="PF14498">
    <property type="entry name" value="Glyco_hyd_65N_2"/>
    <property type="match status" value="1"/>
</dbReference>
<evidence type="ECO:0000313" key="4">
    <source>
        <dbReference type="EMBL" id="EKJ94790.1"/>
    </source>
</evidence>
<name>A0ABN0HJL4_RHILU</name>
<comment type="caution">
    <text evidence="4">The sequence shown here is derived from an EMBL/GenBank/DDBJ whole genome shotgun (WGS) entry which is preliminary data.</text>
</comment>
<evidence type="ECO:0000259" key="1">
    <source>
        <dbReference type="Pfam" id="PF14498"/>
    </source>
</evidence>
<evidence type="ECO:0008006" key="6">
    <source>
        <dbReference type="Google" id="ProtNLM"/>
    </source>
</evidence>
<reference evidence="4 5" key="1">
    <citation type="journal article" date="2013" name="Genome Announc.">
        <title>Genome Sequence of Rhizobium lupini HPC(L) Isolated from Saline Desert Soil, Kutch (Gujarat).</title>
        <authorList>
            <person name="Agarwal L."/>
            <person name="Purohit H.J."/>
        </authorList>
    </citation>
    <scope>NUCLEOTIDE SEQUENCE [LARGE SCALE GENOMIC DNA]</scope>
    <source>
        <strain evidence="5">HPC(L)</strain>
    </source>
</reference>
<dbReference type="Pfam" id="PF21307">
    <property type="entry name" value="Glyco_hydro_95_C"/>
    <property type="match status" value="1"/>
</dbReference>
<dbReference type="InterPro" id="IPR049053">
    <property type="entry name" value="AFCA-like_C"/>
</dbReference>
<dbReference type="Proteomes" id="UP000017668">
    <property type="component" value="Unassembled WGS sequence"/>
</dbReference>
<dbReference type="InterPro" id="IPR054363">
    <property type="entry name" value="GH95_cat"/>
</dbReference>
<dbReference type="InterPro" id="IPR027414">
    <property type="entry name" value="GH95_N_dom"/>
</dbReference>
<dbReference type="Pfam" id="PF22124">
    <property type="entry name" value="Glyco_hydro_95_cat"/>
    <property type="match status" value="1"/>
</dbReference>
<dbReference type="SUPFAM" id="SSF48208">
    <property type="entry name" value="Six-hairpin glycosidases"/>
    <property type="match status" value="1"/>
</dbReference>
<feature type="domain" description="Glycosyl hydrolase family 95 catalytic" evidence="3">
    <location>
        <begin position="266"/>
        <end position="662"/>
    </location>
</feature>
<dbReference type="Gene3D" id="1.50.10.10">
    <property type="match status" value="1"/>
</dbReference>
<evidence type="ECO:0000259" key="3">
    <source>
        <dbReference type="Pfam" id="PF22124"/>
    </source>
</evidence>
<dbReference type="EMBL" id="AMQQ01000023">
    <property type="protein sequence ID" value="EKJ94790.1"/>
    <property type="molecule type" value="Genomic_DNA"/>
</dbReference>